<name>A0A845QPU4_9FIRM</name>
<feature type="domain" description="Poly A polymerase head" evidence="8">
    <location>
        <begin position="23"/>
        <end position="140"/>
    </location>
</feature>
<evidence type="ECO:0000256" key="7">
    <source>
        <dbReference type="RuleBase" id="RU003953"/>
    </source>
</evidence>
<organism evidence="9 10">
    <name type="scientific">Anaerotruncus colihominis</name>
    <dbReference type="NCBI Taxonomy" id="169435"/>
    <lineage>
        <taxon>Bacteria</taxon>
        <taxon>Bacillati</taxon>
        <taxon>Bacillota</taxon>
        <taxon>Clostridia</taxon>
        <taxon>Eubacteriales</taxon>
        <taxon>Oscillospiraceae</taxon>
        <taxon>Anaerotruncus</taxon>
    </lineage>
</organism>
<dbReference type="GO" id="GO:0046872">
    <property type="term" value="F:metal ion binding"/>
    <property type="evidence" value="ECO:0007669"/>
    <property type="project" value="UniProtKB-KW"/>
</dbReference>
<comment type="similarity">
    <text evidence="7">Belongs to the tRNA nucleotidyltransferase/poly(A) polymerase family.</text>
</comment>
<dbReference type="Gene3D" id="1.10.3090.10">
    <property type="entry name" value="cca-adding enzyme, domain 2"/>
    <property type="match status" value="1"/>
</dbReference>
<evidence type="ECO:0000256" key="2">
    <source>
        <dbReference type="ARBA" id="ARBA00022679"/>
    </source>
</evidence>
<evidence type="ECO:0000256" key="1">
    <source>
        <dbReference type="ARBA" id="ARBA00001946"/>
    </source>
</evidence>
<dbReference type="PANTHER" id="PTHR46173">
    <property type="entry name" value="CCA TRNA NUCLEOTIDYLTRANSFERASE 1, MITOCHONDRIAL"/>
    <property type="match status" value="1"/>
</dbReference>
<dbReference type="Pfam" id="PF01743">
    <property type="entry name" value="PolyA_pol"/>
    <property type="match status" value="1"/>
</dbReference>
<protein>
    <submittedName>
        <fullName evidence="9">CCA tRNA nucleotidyltransferase</fullName>
    </submittedName>
</protein>
<gene>
    <name evidence="9" type="ORF">D0435_13795</name>
</gene>
<proteinExistence type="inferred from homology"/>
<comment type="caution">
    <text evidence="9">The sequence shown here is derived from an EMBL/GenBank/DDBJ whole genome shotgun (WGS) entry which is preliminary data.</text>
</comment>
<dbReference type="InterPro" id="IPR050264">
    <property type="entry name" value="Bact_CCA-adding_enz_type3_sf"/>
</dbReference>
<comment type="cofactor">
    <cofactor evidence="1">
        <name>Mg(2+)</name>
        <dbReference type="ChEBI" id="CHEBI:18420"/>
    </cofactor>
</comment>
<keyword evidence="6" id="KW-0460">Magnesium</keyword>
<dbReference type="Gene3D" id="3.30.460.10">
    <property type="entry name" value="Beta Polymerase, domain 2"/>
    <property type="match status" value="1"/>
</dbReference>
<evidence type="ECO:0000313" key="10">
    <source>
        <dbReference type="Proteomes" id="UP000446866"/>
    </source>
</evidence>
<dbReference type="GO" id="GO:0000049">
    <property type="term" value="F:tRNA binding"/>
    <property type="evidence" value="ECO:0007669"/>
    <property type="project" value="TreeGrafter"/>
</dbReference>
<keyword evidence="7" id="KW-0694">RNA-binding</keyword>
<dbReference type="AlphaFoldDB" id="A0A845QPU4"/>
<dbReference type="SUPFAM" id="SSF81891">
    <property type="entry name" value="Poly A polymerase C-terminal region-like"/>
    <property type="match status" value="1"/>
</dbReference>
<dbReference type="InterPro" id="IPR043519">
    <property type="entry name" value="NT_sf"/>
</dbReference>
<dbReference type="GO" id="GO:0008033">
    <property type="term" value="P:tRNA processing"/>
    <property type="evidence" value="ECO:0007669"/>
    <property type="project" value="UniProtKB-KW"/>
</dbReference>
<evidence type="ECO:0000256" key="4">
    <source>
        <dbReference type="ARBA" id="ARBA00022695"/>
    </source>
</evidence>
<evidence type="ECO:0000256" key="6">
    <source>
        <dbReference type="ARBA" id="ARBA00022842"/>
    </source>
</evidence>
<accession>A0A845QPU4</accession>
<dbReference type="InterPro" id="IPR002646">
    <property type="entry name" value="PolA_pol_head_dom"/>
</dbReference>
<dbReference type="SUPFAM" id="SSF81301">
    <property type="entry name" value="Nucleotidyltransferase"/>
    <property type="match status" value="1"/>
</dbReference>
<evidence type="ECO:0000256" key="3">
    <source>
        <dbReference type="ARBA" id="ARBA00022694"/>
    </source>
</evidence>
<keyword evidence="3" id="KW-0819">tRNA processing</keyword>
<keyword evidence="5" id="KW-0479">Metal-binding</keyword>
<dbReference type="RefSeq" id="WP_160203008.1">
    <property type="nucleotide sequence ID" value="NZ_QXWK01000032.1"/>
</dbReference>
<evidence type="ECO:0000256" key="5">
    <source>
        <dbReference type="ARBA" id="ARBA00022723"/>
    </source>
</evidence>
<keyword evidence="10" id="KW-1185">Reference proteome</keyword>
<dbReference type="EMBL" id="QXWK01000032">
    <property type="protein sequence ID" value="NBH62723.1"/>
    <property type="molecule type" value="Genomic_DNA"/>
</dbReference>
<sequence>MIKFDKDVLRTLKTLEKEGFETYAAGECVRGQIMGEKVYDWDLLTKAPLADLQRIFPDCQLLDEGKQSIRLDFTYEVPAKDEDEPVVIDGCIVDVRNFEGTIEETLKEMVFTVNAIADNPERTLVDPYGGRDDIRARLIRTVESCEEVFEKEPIHMLEAVRIAAELDFDLHKSIFEAIGNHWRVLLAQTDSGDVASVREEFENLLISDHAGKGLKMLTGTGLMAVILGEDVAGRMSMSDTNAFKTVCDNIDKTRPVRTRRLGLVYTAITKKRALAAIERLQFDKKTEEHLKDGVERIIDINFLNTDMEFKKFLFKYGNERYNYLNNLSKAMRIVYDQPSLKIESRNYMMKKIISGNEPVFVEDLVIDANDIMEAGITDSAEKAAELLEQVAALVHKNPANNHRDVLLKYAKKYSKNKLAAKTRYVKWVK</sequence>
<dbReference type="PANTHER" id="PTHR46173:SF1">
    <property type="entry name" value="CCA TRNA NUCLEOTIDYLTRANSFERASE 1, MITOCHONDRIAL"/>
    <property type="match status" value="1"/>
</dbReference>
<dbReference type="Proteomes" id="UP000446866">
    <property type="component" value="Unassembled WGS sequence"/>
</dbReference>
<keyword evidence="2 7" id="KW-0808">Transferase</keyword>
<reference evidence="9 10" key="1">
    <citation type="submission" date="2018-08" db="EMBL/GenBank/DDBJ databases">
        <title>Murine metabolic-syndrome-specific gut microbial biobank.</title>
        <authorList>
            <person name="Liu C."/>
        </authorList>
    </citation>
    <scope>NUCLEOTIDE SEQUENCE [LARGE SCALE GENOMIC DNA]</scope>
    <source>
        <strain evidence="9 10">28</strain>
    </source>
</reference>
<evidence type="ECO:0000259" key="8">
    <source>
        <dbReference type="Pfam" id="PF01743"/>
    </source>
</evidence>
<evidence type="ECO:0000313" key="9">
    <source>
        <dbReference type="EMBL" id="NBH62723.1"/>
    </source>
</evidence>
<dbReference type="GO" id="GO:0016779">
    <property type="term" value="F:nucleotidyltransferase activity"/>
    <property type="evidence" value="ECO:0007669"/>
    <property type="project" value="UniProtKB-KW"/>
</dbReference>
<keyword evidence="4" id="KW-0548">Nucleotidyltransferase</keyword>